<dbReference type="Pfam" id="PF08534">
    <property type="entry name" value="Redoxin"/>
    <property type="match status" value="1"/>
</dbReference>
<organism evidence="6 7">
    <name type="scientific">Alteromonas aquimaris</name>
    <dbReference type="NCBI Taxonomy" id="2998417"/>
    <lineage>
        <taxon>Bacteria</taxon>
        <taxon>Pseudomonadati</taxon>
        <taxon>Pseudomonadota</taxon>
        <taxon>Gammaproteobacteria</taxon>
        <taxon>Alteromonadales</taxon>
        <taxon>Alteromonadaceae</taxon>
        <taxon>Alteromonas/Salinimonas group</taxon>
        <taxon>Alteromonas</taxon>
    </lineage>
</organism>
<evidence type="ECO:0000256" key="3">
    <source>
        <dbReference type="ARBA" id="ARBA00023157"/>
    </source>
</evidence>
<reference evidence="6" key="1">
    <citation type="submission" date="2022-11" db="EMBL/GenBank/DDBJ databases">
        <title>Alteromonas sp. nov., isolated from sea water of the Qingdao.</title>
        <authorList>
            <person name="Wang Q."/>
        </authorList>
    </citation>
    <scope>NUCLEOTIDE SEQUENCE</scope>
    <source>
        <strain evidence="6">ASW11-7</strain>
    </source>
</reference>
<dbReference type="PANTHER" id="PTHR42852">
    <property type="entry name" value="THIOL:DISULFIDE INTERCHANGE PROTEIN DSBE"/>
    <property type="match status" value="1"/>
</dbReference>
<dbReference type="Gene3D" id="3.40.30.10">
    <property type="entry name" value="Glutaredoxin"/>
    <property type="match status" value="1"/>
</dbReference>
<comment type="caution">
    <text evidence="6">The sequence shown here is derived from an EMBL/GenBank/DDBJ whole genome shotgun (WGS) entry which is preliminary data.</text>
</comment>
<dbReference type="InterPro" id="IPR050553">
    <property type="entry name" value="Thioredoxin_ResA/DsbE_sf"/>
</dbReference>
<keyword evidence="3" id="KW-1015">Disulfide bond</keyword>
<gene>
    <name evidence="6" type="ORF">OPS25_00410</name>
</gene>
<dbReference type="InterPro" id="IPR013766">
    <property type="entry name" value="Thioredoxin_domain"/>
</dbReference>
<name>A0ABT3P2I2_9ALTE</name>
<dbReference type="EMBL" id="JAPFRD010000002">
    <property type="protein sequence ID" value="MCW8106962.1"/>
    <property type="molecule type" value="Genomic_DNA"/>
</dbReference>
<accession>A0ABT3P2I2</accession>
<dbReference type="SUPFAM" id="SSF52833">
    <property type="entry name" value="Thioredoxin-like"/>
    <property type="match status" value="1"/>
</dbReference>
<proteinExistence type="predicted"/>
<dbReference type="Proteomes" id="UP001142810">
    <property type="component" value="Unassembled WGS sequence"/>
</dbReference>
<evidence type="ECO:0000256" key="2">
    <source>
        <dbReference type="ARBA" id="ARBA00022748"/>
    </source>
</evidence>
<evidence type="ECO:0000313" key="6">
    <source>
        <dbReference type="EMBL" id="MCW8106962.1"/>
    </source>
</evidence>
<dbReference type="PANTHER" id="PTHR42852:SF6">
    <property type="entry name" value="THIOL:DISULFIDE INTERCHANGE PROTEIN DSBE"/>
    <property type="match status" value="1"/>
</dbReference>
<keyword evidence="4" id="KW-0676">Redox-active center</keyword>
<keyword evidence="2" id="KW-0201">Cytochrome c-type biogenesis</keyword>
<comment type="subcellular location">
    <subcellularLocation>
        <location evidence="1">Cell envelope</location>
    </subcellularLocation>
</comment>
<evidence type="ECO:0000256" key="4">
    <source>
        <dbReference type="ARBA" id="ARBA00023284"/>
    </source>
</evidence>
<feature type="domain" description="Thioredoxin" evidence="5">
    <location>
        <begin position="35"/>
        <end position="186"/>
    </location>
</feature>
<dbReference type="InterPro" id="IPR036249">
    <property type="entry name" value="Thioredoxin-like_sf"/>
</dbReference>
<evidence type="ECO:0000256" key="1">
    <source>
        <dbReference type="ARBA" id="ARBA00004196"/>
    </source>
</evidence>
<evidence type="ECO:0000313" key="7">
    <source>
        <dbReference type="Proteomes" id="UP001142810"/>
    </source>
</evidence>
<sequence>MKKVSLLSLPLIGFCLLIVFLYKGLFSDPRALESQINNRPVPEFTLPDLLNTDITYTPEVFKNKVTILNVWGVWCITCAIELPYLTHLKESENVRFVGLYFDQDLDPDFGEKSLPQIQREVKTMLTKYGNPYEFNIFDIARETALDLGITGAPEHFLIDKSGVVRLHHIGDINERVWKNKIEPVYQTLLQEPERRLGRE</sequence>
<evidence type="ECO:0000259" key="5">
    <source>
        <dbReference type="PROSITE" id="PS51352"/>
    </source>
</evidence>
<protein>
    <submittedName>
        <fullName evidence="6">Redoxin family protein</fullName>
    </submittedName>
</protein>
<keyword evidence="7" id="KW-1185">Reference proteome</keyword>
<dbReference type="RefSeq" id="WP_265615666.1">
    <property type="nucleotide sequence ID" value="NZ_JAPFRD010000002.1"/>
</dbReference>
<dbReference type="PROSITE" id="PS51352">
    <property type="entry name" value="THIOREDOXIN_2"/>
    <property type="match status" value="1"/>
</dbReference>
<dbReference type="InterPro" id="IPR013740">
    <property type="entry name" value="Redoxin"/>
</dbReference>